<keyword evidence="3 5" id="KW-0378">Hydrolase</keyword>
<accession>A0A9D2I9H7</accession>
<feature type="domain" description="4-O-methyl-glucuronoyl methylesterase-like" evidence="4">
    <location>
        <begin position="56"/>
        <end position="282"/>
    </location>
</feature>
<dbReference type="InterPro" id="IPR029058">
    <property type="entry name" value="AB_hydrolase_fold"/>
</dbReference>
<keyword evidence="2" id="KW-0732">Signal</keyword>
<evidence type="ECO:0000259" key="4">
    <source>
        <dbReference type="Pfam" id="PF22244"/>
    </source>
</evidence>
<proteinExistence type="predicted"/>
<evidence type="ECO:0000313" key="6">
    <source>
        <dbReference type="Proteomes" id="UP000886858"/>
    </source>
</evidence>
<dbReference type="AlphaFoldDB" id="A0A9D2I9H7"/>
<dbReference type="SUPFAM" id="SSF53474">
    <property type="entry name" value="alpha/beta-Hydrolases"/>
    <property type="match status" value="1"/>
</dbReference>
<gene>
    <name evidence="5" type="ORF">H9717_17040</name>
</gene>
<evidence type="ECO:0000256" key="2">
    <source>
        <dbReference type="ARBA" id="ARBA00022729"/>
    </source>
</evidence>
<evidence type="ECO:0000256" key="3">
    <source>
        <dbReference type="ARBA" id="ARBA00022801"/>
    </source>
</evidence>
<protein>
    <submittedName>
        <fullName evidence="5">Alpha/beta hydrolase</fullName>
    </submittedName>
</protein>
<sequence>MSKSEIIQVLLSEEYGFLPGPPEKVSAKEESAEEQFCAGKAVLKKLLLTCRAEYGDFTFPVYFIYPTKREKPVPCFVHINFRDLIPDRYLPIEEIIDSGYAVLYFCYQDVTSDDGDFTNGLAGLIYPEGKRTKTQCGKIGLWAWAAGRVMDHAMTVPILNHGKISIVGHSRLGKTALLAGALDERFYCAFSNDSGCSGAAISREKRGETIQRIFQVFPYWFCENYGKYAENVEELPFDQHFLLAANAPHRVYVASASEDSWADPEHEYLSCVAADQYYKSCGLKGFVHPDRDPVPGDFFGEGEIGYHLRAGTHYLSREDWQRYIQYLNLADGN</sequence>
<comment type="caution">
    <text evidence="5">The sequence shown here is derived from an EMBL/GenBank/DDBJ whole genome shotgun (WGS) entry which is preliminary data.</text>
</comment>
<dbReference type="Pfam" id="PF22244">
    <property type="entry name" value="GCE_fung"/>
    <property type="match status" value="1"/>
</dbReference>
<dbReference type="GO" id="GO:0052689">
    <property type="term" value="F:carboxylic ester hydrolase activity"/>
    <property type="evidence" value="ECO:0007669"/>
    <property type="project" value="UniProtKB-KW"/>
</dbReference>
<dbReference type="InterPro" id="IPR054579">
    <property type="entry name" value="GCE-like_dom"/>
</dbReference>
<evidence type="ECO:0000313" key="5">
    <source>
        <dbReference type="EMBL" id="HJA94795.1"/>
    </source>
</evidence>
<organism evidence="5 6">
    <name type="scientific">Candidatus Eisenbergiella merdipullorum</name>
    <dbReference type="NCBI Taxonomy" id="2838553"/>
    <lineage>
        <taxon>Bacteria</taxon>
        <taxon>Bacillati</taxon>
        <taxon>Bacillota</taxon>
        <taxon>Clostridia</taxon>
        <taxon>Lachnospirales</taxon>
        <taxon>Lachnospiraceae</taxon>
        <taxon>Eisenbergiella</taxon>
    </lineage>
</organism>
<dbReference type="EMBL" id="DWYY01000205">
    <property type="protein sequence ID" value="HJA94795.1"/>
    <property type="molecule type" value="Genomic_DNA"/>
</dbReference>
<keyword evidence="1" id="KW-0719">Serine esterase</keyword>
<dbReference type="Gene3D" id="3.40.50.1820">
    <property type="entry name" value="alpha/beta hydrolase"/>
    <property type="match status" value="1"/>
</dbReference>
<dbReference type="Proteomes" id="UP000886858">
    <property type="component" value="Unassembled WGS sequence"/>
</dbReference>
<reference evidence="5" key="2">
    <citation type="submission" date="2021-04" db="EMBL/GenBank/DDBJ databases">
        <authorList>
            <person name="Gilroy R."/>
        </authorList>
    </citation>
    <scope>NUCLEOTIDE SEQUENCE</scope>
    <source>
        <strain evidence="5">CHK179-7159</strain>
    </source>
</reference>
<evidence type="ECO:0000256" key="1">
    <source>
        <dbReference type="ARBA" id="ARBA00022487"/>
    </source>
</evidence>
<name>A0A9D2I9H7_9FIRM</name>
<reference evidence="5" key="1">
    <citation type="journal article" date="2021" name="PeerJ">
        <title>Extensive microbial diversity within the chicken gut microbiome revealed by metagenomics and culture.</title>
        <authorList>
            <person name="Gilroy R."/>
            <person name="Ravi A."/>
            <person name="Getino M."/>
            <person name="Pursley I."/>
            <person name="Horton D.L."/>
            <person name="Alikhan N.F."/>
            <person name="Baker D."/>
            <person name="Gharbi K."/>
            <person name="Hall N."/>
            <person name="Watson M."/>
            <person name="Adriaenssens E.M."/>
            <person name="Foster-Nyarko E."/>
            <person name="Jarju S."/>
            <person name="Secka A."/>
            <person name="Antonio M."/>
            <person name="Oren A."/>
            <person name="Chaudhuri R.R."/>
            <person name="La Ragione R."/>
            <person name="Hildebrand F."/>
            <person name="Pallen M.J."/>
        </authorList>
    </citation>
    <scope>NUCLEOTIDE SEQUENCE</scope>
    <source>
        <strain evidence="5">CHK179-7159</strain>
    </source>
</reference>